<dbReference type="EMBL" id="PQIB02000011">
    <property type="protein sequence ID" value="RLM87100.1"/>
    <property type="molecule type" value="Genomic_DNA"/>
</dbReference>
<gene>
    <name evidence="2" type="ORF">C2845_PM04G09000</name>
</gene>
<feature type="region of interest" description="Disordered" evidence="1">
    <location>
        <begin position="111"/>
        <end position="137"/>
    </location>
</feature>
<feature type="compositionally biased region" description="Basic and acidic residues" evidence="1">
    <location>
        <begin position="111"/>
        <end position="127"/>
    </location>
</feature>
<proteinExistence type="predicted"/>
<evidence type="ECO:0000256" key="1">
    <source>
        <dbReference type="SAM" id="MobiDB-lite"/>
    </source>
</evidence>
<reference evidence="3" key="1">
    <citation type="journal article" date="2019" name="Nat. Commun.">
        <title>The genome of broomcorn millet.</title>
        <authorList>
            <person name="Zou C."/>
            <person name="Miki D."/>
            <person name="Li D."/>
            <person name="Tang Q."/>
            <person name="Xiao L."/>
            <person name="Rajput S."/>
            <person name="Deng P."/>
            <person name="Jia W."/>
            <person name="Huang R."/>
            <person name="Zhang M."/>
            <person name="Sun Y."/>
            <person name="Hu J."/>
            <person name="Fu X."/>
            <person name="Schnable P.S."/>
            <person name="Li F."/>
            <person name="Zhang H."/>
            <person name="Feng B."/>
            <person name="Zhu X."/>
            <person name="Liu R."/>
            <person name="Schnable J.C."/>
            <person name="Zhu J.-K."/>
            <person name="Zhang H."/>
        </authorList>
    </citation>
    <scope>NUCLEOTIDE SEQUENCE [LARGE SCALE GENOMIC DNA]</scope>
</reference>
<organism evidence="2 3">
    <name type="scientific">Panicum miliaceum</name>
    <name type="common">Proso millet</name>
    <name type="synonym">Broomcorn millet</name>
    <dbReference type="NCBI Taxonomy" id="4540"/>
    <lineage>
        <taxon>Eukaryota</taxon>
        <taxon>Viridiplantae</taxon>
        <taxon>Streptophyta</taxon>
        <taxon>Embryophyta</taxon>
        <taxon>Tracheophyta</taxon>
        <taxon>Spermatophyta</taxon>
        <taxon>Magnoliopsida</taxon>
        <taxon>Liliopsida</taxon>
        <taxon>Poales</taxon>
        <taxon>Poaceae</taxon>
        <taxon>PACMAD clade</taxon>
        <taxon>Panicoideae</taxon>
        <taxon>Panicodae</taxon>
        <taxon>Paniceae</taxon>
        <taxon>Panicinae</taxon>
        <taxon>Panicum</taxon>
        <taxon>Panicum sect. Panicum</taxon>
    </lineage>
</organism>
<protein>
    <submittedName>
        <fullName evidence="2">Uncharacterized protein</fullName>
    </submittedName>
</protein>
<accession>A0A3L6QTF2</accession>
<keyword evidence="3" id="KW-1185">Reference proteome</keyword>
<evidence type="ECO:0000313" key="2">
    <source>
        <dbReference type="EMBL" id="RLM87100.1"/>
    </source>
</evidence>
<dbReference type="AlphaFoldDB" id="A0A3L6QTF2"/>
<dbReference type="Proteomes" id="UP000275267">
    <property type="component" value="Unassembled WGS sequence"/>
</dbReference>
<evidence type="ECO:0000313" key="3">
    <source>
        <dbReference type="Proteomes" id="UP000275267"/>
    </source>
</evidence>
<sequence length="137" mass="15569">MLVHSSRHVLCCLNVMLVVVPYTKISFEQLFVVHYFSEVLWPMIINIPLVLMANHVPLGDVTNVINCGSVLRCKRPRAGSIQTPLVEGRNIVVGDHGHPIIEQLDHRALKRQQDRDKYASLTKEQKTARAQRRGKLP</sequence>
<name>A0A3L6QTF2_PANMI</name>
<comment type="caution">
    <text evidence="2">The sequence shown here is derived from an EMBL/GenBank/DDBJ whole genome shotgun (WGS) entry which is preliminary data.</text>
</comment>